<dbReference type="GO" id="GO:0008324">
    <property type="term" value="F:monoatomic cation transmembrane transporter activity"/>
    <property type="evidence" value="ECO:0007669"/>
    <property type="project" value="InterPro"/>
</dbReference>
<evidence type="ECO:0000313" key="3">
    <source>
        <dbReference type="EMBL" id="KRO16476.1"/>
    </source>
</evidence>
<dbReference type="Gene3D" id="3.40.50.720">
    <property type="entry name" value="NAD(P)-binding Rossmann-like Domain"/>
    <property type="match status" value="1"/>
</dbReference>
<accession>A0A0R2MUE6</accession>
<comment type="caution">
    <text evidence="3">The sequence shown here is derived from an EMBL/GenBank/DDBJ whole genome shotgun (WGS) entry which is preliminary data.</text>
</comment>
<dbReference type="PATRIC" id="fig|1293598.4.peg.1323"/>
<dbReference type="PANTHER" id="PTHR43833">
    <property type="entry name" value="POTASSIUM CHANNEL PROTEIN 2-RELATED-RELATED"/>
    <property type="match status" value="1"/>
</dbReference>
<dbReference type="GO" id="GO:0006813">
    <property type="term" value="P:potassium ion transport"/>
    <property type="evidence" value="ECO:0007669"/>
    <property type="project" value="InterPro"/>
</dbReference>
<dbReference type="InterPro" id="IPR036291">
    <property type="entry name" value="NAD(P)-bd_dom_sf"/>
</dbReference>
<gene>
    <name evidence="3" type="ORF">IV56_GL001259</name>
</gene>
<organism evidence="3 4">
    <name type="scientific">Lacticaseibacillus saniviri JCM 17471 = DSM 24301</name>
    <dbReference type="NCBI Taxonomy" id="1293598"/>
    <lineage>
        <taxon>Bacteria</taxon>
        <taxon>Bacillati</taxon>
        <taxon>Bacillota</taxon>
        <taxon>Bacilli</taxon>
        <taxon>Lactobacillales</taxon>
        <taxon>Lactobacillaceae</taxon>
        <taxon>Lacticaseibacillus</taxon>
    </lineage>
</organism>
<dbReference type="InterPro" id="IPR003148">
    <property type="entry name" value="RCK_N"/>
</dbReference>
<dbReference type="SUPFAM" id="SSF116726">
    <property type="entry name" value="TrkA C-terminal domain-like"/>
    <property type="match status" value="1"/>
</dbReference>
<dbReference type="InterPro" id="IPR036721">
    <property type="entry name" value="RCK_C_sf"/>
</dbReference>
<evidence type="ECO:0000313" key="4">
    <source>
        <dbReference type="Proteomes" id="UP000050969"/>
    </source>
</evidence>
<reference evidence="3 4" key="1">
    <citation type="journal article" date="2015" name="Genome Announc.">
        <title>Expanding the biotechnology potential of lactobacilli through comparative genomics of 213 strains and associated genera.</title>
        <authorList>
            <person name="Sun Z."/>
            <person name="Harris H.M."/>
            <person name="McCann A."/>
            <person name="Guo C."/>
            <person name="Argimon S."/>
            <person name="Zhang W."/>
            <person name="Yang X."/>
            <person name="Jeffery I.B."/>
            <person name="Cooney J.C."/>
            <person name="Kagawa T.F."/>
            <person name="Liu W."/>
            <person name="Song Y."/>
            <person name="Salvetti E."/>
            <person name="Wrobel A."/>
            <person name="Rasinkangas P."/>
            <person name="Parkhill J."/>
            <person name="Rea M.C."/>
            <person name="O'Sullivan O."/>
            <person name="Ritari J."/>
            <person name="Douillard F.P."/>
            <person name="Paul Ross R."/>
            <person name="Yang R."/>
            <person name="Briner A.E."/>
            <person name="Felis G.E."/>
            <person name="de Vos W.M."/>
            <person name="Barrangou R."/>
            <person name="Klaenhammer T.R."/>
            <person name="Caufield P.W."/>
            <person name="Cui Y."/>
            <person name="Zhang H."/>
            <person name="O'Toole P.W."/>
        </authorList>
    </citation>
    <scope>NUCLEOTIDE SEQUENCE [LARGE SCALE GENOMIC DNA]</scope>
    <source>
        <strain evidence="3 4">DSM 24301</strain>
    </source>
</reference>
<dbReference type="RefSeq" id="WP_054777646.1">
    <property type="nucleotide sequence ID" value="NZ_BBBX01000017.1"/>
</dbReference>
<evidence type="ECO:0000259" key="1">
    <source>
        <dbReference type="PROSITE" id="PS51201"/>
    </source>
</evidence>
<dbReference type="PROSITE" id="PS51202">
    <property type="entry name" value="RCK_C"/>
    <property type="match status" value="1"/>
</dbReference>
<keyword evidence="4" id="KW-1185">Reference proteome</keyword>
<dbReference type="InterPro" id="IPR050721">
    <property type="entry name" value="Trk_Ktr_HKT_K-transport"/>
</dbReference>
<name>A0A0R2MUE6_9LACO</name>
<dbReference type="PROSITE" id="PS51201">
    <property type="entry name" value="RCK_N"/>
    <property type="match status" value="1"/>
</dbReference>
<dbReference type="InterPro" id="IPR006037">
    <property type="entry name" value="RCK_C"/>
</dbReference>
<dbReference type="Gene3D" id="3.30.70.1450">
    <property type="entry name" value="Regulator of K+ conductance, C-terminal domain"/>
    <property type="match status" value="1"/>
</dbReference>
<sequence>MTKEMQAHSFVIFGLGRFGTSLVKNLATYDVELLVVDKDMNKVNEIIDTVDHAVTGDASDEDVLDRIGIGDFDVAVFAMGEDFEAAIMATMMAKEKGTARIVVKALDKRQAKILYRIGADQVILPEVEMGAKVAKSLVNPNILDFLDQANGISITEMHPDAKWVNQTIAEANIRQEAHINILAMIRDDHVTIPVKPTTILQANDVLIVIEQDDTTPK</sequence>
<protein>
    <submittedName>
        <fullName evidence="3">Potassium transporter protein</fullName>
    </submittedName>
</protein>
<feature type="domain" description="RCK C-terminal" evidence="2">
    <location>
        <begin position="140"/>
        <end position="217"/>
    </location>
</feature>
<dbReference type="EMBL" id="JQCE01000038">
    <property type="protein sequence ID" value="KRO16476.1"/>
    <property type="molecule type" value="Genomic_DNA"/>
</dbReference>
<dbReference type="Proteomes" id="UP000050969">
    <property type="component" value="Unassembled WGS sequence"/>
</dbReference>
<dbReference type="Pfam" id="PF02080">
    <property type="entry name" value="TrkA_C"/>
    <property type="match status" value="1"/>
</dbReference>
<proteinExistence type="predicted"/>
<feature type="domain" description="RCK N-terminal" evidence="1">
    <location>
        <begin position="7"/>
        <end position="124"/>
    </location>
</feature>
<dbReference type="STRING" id="1293598.IV56_GL001259"/>
<dbReference type="SUPFAM" id="SSF51735">
    <property type="entry name" value="NAD(P)-binding Rossmann-fold domains"/>
    <property type="match status" value="1"/>
</dbReference>
<evidence type="ECO:0000259" key="2">
    <source>
        <dbReference type="PROSITE" id="PS51202"/>
    </source>
</evidence>
<dbReference type="PANTHER" id="PTHR43833:SF7">
    <property type="entry name" value="KTR SYSTEM POTASSIUM UPTAKE PROTEIN C"/>
    <property type="match status" value="1"/>
</dbReference>
<dbReference type="AlphaFoldDB" id="A0A0R2MUE6"/>
<dbReference type="Pfam" id="PF02254">
    <property type="entry name" value="TrkA_N"/>
    <property type="match status" value="1"/>
</dbReference>